<dbReference type="AlphaFoldDB" id="A0A0C9TI05"/>
<reference evidence="2 3" key="1">
    <citation type="submission" date="2014-06" db="EMBL/GenBank/DDBJ databases">
        <authorList>
            <consortium name="DOE Joint Genome Institute"/>
            <person name="Kuo A."/>
            <person name="Kohler A."/>
            <person name="Nagy L.G."/>
            <person name="Floudas D."/>
            <person name="Copeland A."/>
            <person name="Barry K.W."/>
            <person name="Cichocki N."/>
            <person name="Veneault-Fourrey C."/>
            <person name="LaButti K."/>
            <person name="Lindquist E.A."/>
            <person name="Lipzen A."/>
            <person name="Lundell T."/>
            <person name="Morin E."/>
            <person name="Murat C."/>
            <person name="Sun H."/>
            <person name="Tunlid A."/>
            <person name="Henrissat B."/>
            <person name="Grigoriev I.V."/>
            <person name="Hibbett D.S."/>
            <person name="Martin F."/>
            <person name="Nordberg H.P."/>
            <person name="Cantor M.N."/>
            <person name="Hua S.X."/>
        </authorList>
    </citation>
    <scope>NUCLEOTIDE SEQUENCE [LARGE SCALE GENOMIC DNA]</scope>
    <source>
        <strain evidence="2 3">ATCC 200175</strain>
    </source>
</reference>
<name>A0A0C9TI05_PAXIN</name>
<feature type="region of interest" description="Disordered" evidence="1">
    <location>
        <begin position="405"/>
        <end position="468"/>
    </location>
</feature>
<protein>
    <submittedName>
        <fullName evidence="2">Uncharacterized protein</fullName>
    </submittedName>
</protein>
<feature type="region of interest" description="Disordered" evidence="1">
    <location>
        <begin position="81"/>
        <end position="101"/>
    </location>
</feature>
<feature type="region of interest" description="Disordered" evidence="1">
    <location>
        <begin position="545"/>
        <end position="619"/>
    </location>
</feature>
<evidence type="ECO:0000256" key="1">
    <source>
        <dbReference type="SAM" id="MobiDB-lite"/>
    </source>
</evidence>
<feature type="compositionally biased region" description="Low complexity" evidence="1">
    <location>
        <begin position="405"/>
        <end position="427"/>
    </location>
</feature>
<sequence length="638" mass="69487">MGLVALFQGKMGKCRAPAKNACPTPSDALPQVRQSAWATAGQGGTIVQLEKIGKAVEHLDQPSRPQVSLPADEPVNHMALTPRRARKKSRRATSKSKDILCDGAETAQAPPVSAPVPVFEQSAPGSCFGFQVRSPARPTYVGTQPLQEYECDRLSREQVAGRKPSQRVANLISHPESQRAQDQRSLATSPYPASQHDSPQSRSHVGGLQPGQCSTSQSRASPMLHPIGRGAVSTIGTTSRLLIPQQRAPSRTVYQDNYGSELSNLTEEEEPLVREQAGSDVEESESAMQCVAADKVDEMDDECNGDDEETATVVRHLHVSDHGSDGMGMGVDQNEFEDNDDAMDFRFTGEAPDSPKMRGAESPASPTVLPIRVPSQQHVQCTPSLQQCAHLQQCWIPSQQQQIPSRQQQVSSQQQRASSQQCSSFQQRAPSEQRPEHALSTHRVPSLSQFTSQSPTPPQLPASLQPSTPQQCIHCQALPQQRIPSQQPLQHAPSQHDRCQPSVQPPPSERNSPIPAGGTTNRRGSKARKVVEEAPGVDYDLLGHHYAKNHRPRSPSPAYLDSARTAGPPRKKRCTNVTNSSQEPSDNELSDNETAITQLSRHGQQSGNSRSGVHPKPTTMAFFGPLWSKLLDEAKARM</sequence>
<dbReference type="OrthoDB" id="2693560at2759"/>
<feature type="compositionally biased region" description="Basic residues" evidence="1">
    <location>
        <begin position="83"/>
        <end position="94"/>
    </location>
</feature>
<gene>
    <name evidence="2" type="ORF">PAXINDRAFT_16625</name>
</gene>
<feature type="compositionally biased region" description="Polar residues" evidence="1">
    <location>
        <begin position="183"/>
        <end position="203"/>
    </location>
</feature>
<feature type="region of interest" description="Disordered" evidence="1">
    <location>
        <begin position="484"/>
        <end position="532"/>
    </location>
</feature>
<accession>A0A0C9TI05</accession>
<proteinExistence type="predicted"/>
<dbReference type="HOGENOM" id="CLU_428994_0_0_1"/>
<reference evidence="3" key="2">
    <citation type="submission" date="2015-01" db="EMBL/GenBank/DDBJ databases">
        <title>Evolutionary Origins and Diversification of the Mycorrhizal Mutualists.</title>
        <authorList>
            <consortium name="DOE Joint Genome Institute"/>
            <consortium name="Mycorrhizal Genomics Consortium"/>
            <person name="Kohler A."/>
            <person name="Kuo A."/>
            <person name="Nagy L.G."/>
            <person name="Floudas D."/>
            <person name="Copeland A."/>
            <person name="Barry K.W."/>
            <person name="Cichocki N."/>
            <person name="Veneault-Fourrey C."/>
            <person name="LaButti K."/>
            <person name="Lindquist E.A."/>
            <person name="Lipzen A."/>
            <person name="Lundell T."/>
            <person name="Morin E."/>
            <person name="Murat C."/>
            <person name="Riley R."/>
            <person name="Ohm R."/>
            <person name="Sun H."/>
            <person name="Tunlid A."/>
            <person name="Henrissat B."/>
            <person name="Grigoriev I.V."/>
            <person name="Hibbett D.S."/>
            <person name="Martin F."/>
        </authorList>
    </citation>
    <scope>NUCLEOTIDE SEQUENCE [LARGE SCALE GENOMIC DNA]</scope>
    <source>
        <strain evidence="3">ATCC 200175</strain>
    </source>
</reference>
<dbReference type="Proteomes" id="UP000053647">
    <property type="component" value="Unassembled WGS sequence"/>
</dbReference>
<organism evidence="2 3">
    <name type="scientific">Paxillus involutus ATCC 200175</name>
    <dbReference type="NCBI Taxonomy" id="664439"/>
    <lineage>
        <taxon>Eukaryota</taxon>
        <taxon>Fungi</taxon>
        <taxon>Dikarya</taxon>
        <taxon>Basidiomycota</taxon>
        <taxon>Agaricomycotina</taxon>
        <taxon>Agaricomycetes</taxon>
        <taxon>Agaricomycetidae</taxon>
        <taxon>Boletales</taxon>
        <taxon>Paxilineae</taxon>
        <taxon>Paxillaceae</taxon>
        <taxon>Paxillus</taxon>
    </lineage>
</organism>
<evidence type="ECO:0000313" key="3">
    <source>
        <dbReference type="Proteomes" id="UP000053647"/>
    </source>
</evidence>
<feature type="region of interest" description="Disordered" evidence="1">
    <location>
        <begin position="344"/>
        <end position="368"/>
    </location>
</feature>
<evidence type="ECO:0000313" key="2">
    <source>
        <dbReference type="EMBL" id="KIJ10398.1"/>
    </source>
</evidence>
<feature type="compositionally biased region" description="Polar residues" evidence="1">
    <location>
        <begin position="592"/>
        <end position="611"/>
    </location>
</feature>
<feature type="compositionally biased region" description="Polar residues" evidence="1">
    <location>
        <begin position="575"/>
        <end position="584"/>
    </location>
</feature>
<dbReference type="EMBL" id="KN819407">
    <property type="protein sequence ID" value="KIJ10398.1"/>
    <property type="molecule type" value="Genomic_DNA"/>
</dbReference>
<feature type="region of interest" description="Disordered" evidence="1">
    <location>
        <begin position="157"/>
        <end position="225"/>
    </location>
</feature>
<feature type="compositionally biased region" description="Polar residues" evidence="1">
    <location>
        <begin position="211"/>
        <end position="220"/>
    </location>
</feature>
<keyword evidence="3" id="KW-1185">Reference proteome</keyword>
<feature type="compositionally biased region" description="Polar residues" evidence="1">
    <location>
        <begin position="484"/>
        <end position="493"/>
    </location>
</feature>